<dbReference type="CDD" id="cd20175">
    <property type="entry name" value="ThyX"/>
    <property type="match status" value="1"/>
</dbReference>
<proteinExistence type="predicted"/>
<gene>
    <name evidence="1" type="ORF">LCGC14_1405190</name>
</gene>
<dbReference type="PANTHER" id="PTHR34934">
    <property type="entry name" value="FLAVIN-DEPENDENT THYMIDYLATE SYNTHASE"/>
    <property type="match status" value="1"/>
</dbReference>
<dbReference type="GO" id="GO:0050660">
    <property type="term" value="F:flavin adenine dinucleotide binding"/>
    <property type="evidence" value="ECO:0007669"/>
    <property type="project" value="InterPro"/>
</dbReference>
<comment type="caution">
    <text evidence="1">The sequence shown here is derived from an EMBL/GenBank/DDBJ whole genome shotgun (WGS) entry which is preliminary data.</text>
</comment>
<dbReference type="GO" id="GO:0070402">
    <property type="term" value="F:NADPH binding"/>
    <property type="evidence" value="ECO:0007669"/>
    <property type="project" value="TreeGrafter"/>
</dbReference>
<dbReference type="PANTHER" id="PTHR34934:SF1">
    <property type="entry name" value="FLAVIN-DEPENDENT THYMIDYLATE SYNTHASE"/>
    <property type="match status" value="1"/>
</dbReference>
<evidence type="ECO:0000313" key="1">
    <source>
        <dbReference type="EMBL" id="KKM73963.1"/>
    </source>
</evidence>
<dbReference type="GO" id="GO:0004799">
    <property type="term" value="F:thymidylate synthase activity"/>
    <property type="evidence" value="ECO:0007669"/>
    <property type="project" value="TreeGrafter"/>
</dbReference>
<dbReference type="GO" id="GO:0050797">
    <property type="term" value="F:thymidylate synthase (FAD) activity"/>
    <property type="evidence" value="ECO:0007669"/>
    <property type="project" value="InterPro"/>
</dbReference>
<dbReference type="Gene3D" id="3.30.1360.170">
    <property type="match status" value="1"/>
</dbReference>
<dbReference type="EMBL" id="LAZR01009217">
    <property type="protein sequence ID" value="KKM73963.1"/>
    <property type="molecule type" value="Genomic_DNA"/>
</dbReference>
<name>A0A0F9JW85_9ZZZZ</name>
<dbReference type="PROSITE" id="PS51331">
    <property type="entry name" value="THYX"/>
    <property type="match status" value="1"/>
</dbReference>
<organism evidence="1">
    <name type="scientific">marine sediment metagenome</name>
    <dbReference type="NCBI Taxonomy" id="412755"/>
    <lineage>
        <taxon>unclassified sequences</taxon>
        <taxon>metagenomes</taxon>
        <taxon>ecological metagenomes</taxon>
    </lineage>
</organism>
<dbReference type="NCBIfam" id="TIGR02170">
    <property type="entry name" value="thyX"/>
    <property type="match status" value="1"/>
</dbReference>
<dbReference type="SUPFAM" id="SSF69796">
    <property type="entry name" value="Thymidylate synthase-complementing protein Thy1"/>
    <property type="match status" value="1"/>
</dbReference>
<dbReference type="InterPro" id="IPR003669">
    <property type="entry name" value="Thymidylate_synthase_ThyX"/>
</dbReference>
<sequence>MAEINILTVVEPGFEVLTPDGWVSGMIALIENAGRRCYKSEHKIEPGSADKFVSKFCRDMGHTSMMEHAFATVVWTGSRAMSHQLVRHRIAAYSQESQRYCDYGKKGFTIIVPPALGIEPGTWYRDQLKPGWRRDDGKTMYARSVSTIERMQVRWLDESREVYMHYCWWMKFLRLRPEDARFKLPNETKTEVAATYNFHTWRHIFEHRGLNARAQWEIRGIAQAVCLKFAELWPAVFKDLGERVAEVRALVKPKDVGYNLAVKTNAQDVFSGLLPTLD</sequence>
<dbReference type="Pfam" id="PF02511">
    <property type="entry name" value="Thy1"/>
    <property type="match status" value="1"/>
</dbReference>
<dbReference type="AlphaFoldDB" id="A0A0F9JW85"/>
<protein>
    <submittedName>
        <fullName evidence="1">Uncharacterized protein</fullName>
    </submittedName>
</protein>
<accession>A0A0F9JW85</accession>
<dbReference type="GO" id="GO:0006231">
    <property type="term" value="P:dTMP biosynthetic process"/>
    <property type="evidence" value="ECO:0007669"/>
    <property type="project" value="InterPro"/>
</dbReference>
<dbReference type="InterPro" id="IPR036098">
    <property type="entry name" value="Thymidylate_synthase_ThyX_sf"/>
</dbReference>
<reference evidence="1" key="1">
    <citation type="journal article" date="2015" name="Nature">
        <title>Complex archaea that bridge the gap between prokaryotes and eukaryotes.</title>
        <authorList>
            <person name="Spang A."/>
            <person name="Saw J.H."/>
            <person name="Jorgensen S.L."/>
            <person name="Zaremba-Niedzwiedzka K."/>
            <person name="Martijn J."/>
            <person name="Lind A.E."/>
            <person name="van Eijk R."/>
            <person name="Schleper C."/>
            <person name="Guy L."/>
            <person name="Ettema T.J."/>
        </authorList>
    </citation>
    <scope>NUCLEOTIDE SEQUENCE</scope>
</reference>